<name>A0A8J7U2A0_9BACT</name>
<proteinExistence type="predicted"/>
<accession>A0A8J7U2A0</accession>
<dbReference type="AlphaFoldDB" id="A0A8J7U2A0"/>
<evidence type="ECO:0000313" key="2">
    <source>
        <dbReference type="Proteomes" id="UP000664417"/>
    </source>
</evidence>
<reference evidence="1" key="1">
    <citation type="submission" date="2021-03" db="EMBL/GenBank/DDBJ databases">
        <authorList>
            <person name="Wang G."/>
        </authorList>
    </citation>
    <scope>NUCLEOTIDE SEQUENCE</scope>
    <source>
        <strain evidence="1">KCTC 12899</strain>
    </source>
</reference>
<comment type="caution">
    <text evidence="1">The sequence shown here is derived from an EMBL/GenBank/DDBJ whole genome shotgun (WGS) entry which is preliminary data.</text>
</comment>
<keyword evidence="2" id="KW-1185">Reference proteome</keyword>
<organism evidence="1 2">
    <name type="scientific">Acanthopleuribacter pedis</name>
    <dbReference type="NCBI Taxonomy" id="442870"/>
    <lineage>
        <taxon>Bacteria</taxon>
        <taxon>Pseudomonadati</taxon>
        <taxon>Acidobacteriota</taxon>
        <taxon>Holophagae</taxon>
        <taxon>Acanthopleuribacterales</taxon>
        <taxon>Acanthopleuribacteraceae</taxon>
        <taxon>Acanthopleuribacter</taxon>
    </lineage>
</organism>
<gene>
    <name evidence="1" type="ORF">J3U88_03385</name>
</gene>
<dbReference type="Proteomes" id="UP000664417">
    <property type="component" value="Unassembled WGS sequence"/>
</dbReference>
<dbReference type="EMBL" id="JAFREP010000002">
    <property type="protein sequence ID" value="MBO1317489.1"/>
    <property type="molecule type" value="Genomic_DNA"/>
</dbReference>
<protein>
    <submittedName>
        <fullName evidence="1">Uncharacterized protein</fullName>
    </submittedName>
</protein>
<evidence type="ECO:0000313" key="1">
    <source>
        <dbReference type="EMBL" id="MBO1317489.1"/>
    </source>
</evidence>
<dbReference type="RefSeq" id="WP_207856725.1">
    <property type="nucleotide sequence ID" value="NZ_JAFREP010000002.1"/>
</dbReference>
<sequence length="208" mass="23747">MTGWLLLLLLVPSALGDAPRLQFDEDGWWGVALPLELLQDASVRKKLYSGLTTTFELEAQFKPDHERKYYAMMQIRYEIWDEVFMINRLDAGGRVGTYRFSSLEETAAWLQKDPLRIAPRAGPAAQNLICRVRLIPFSRGEGRVAEDWFAKVLRVPDAVTTGQTDSSRERVLDESQDGGGIFEVLMSKSIRRKTIRTVRWQWRLDGGG</sequence>